<comment type="caution">
    <text evidence="2">The sequence shown here is derived from an EMBL/GenBank/DDBJ whole genome shotgun (WGS) entry which is preliminary data.</text>
</comment>
<keyword evidence="1" id="KW-1133">Transmembrane helix</keyword>
<organism evidence="2 3">
    <name type="scientific">Streptomyces poonensis</name>
    <dbReference type="NCBI Taxonomy" id="68255"/>
    <lineage>
        <taxon>Bacteria</taxon>
        <taxon>Bacillati</taxon>
        <taxon>Actinomycetota</taxon>
        <taxon>Actinomycetes</taxon>
        <taxon>Kitasatosporales</taxon>
        <taxon>Streptomycetaceae</taxon>
        <taxon>Streptomyces</taxon>
    </lineage>
</organism>
<evidence type="ECO:0000313" key="3">
    <source>
        <dbReference type="Proteomes" id="UP000622166"/>
    </source>
</evidence>
<protein>
    <submittedName>
        <fullName evidence="2">Uncharacterized protein</fullName>
    </submittedName>
</protein>
<reference evidence="2" key="1">
    <citation type="journal article" date="2014" name="Int. J. Syst. Evol. Microbiol.">
        <title>Complete genome sequence of Corynebacterium casei LMG S-19264T (=DSM 44701T), isolated from a smear-ripened cheese.</title>
        <authorList>
            <consortium name="US DOE Joint Genome Institute (JGI-PGF)"/>
            <person name="Walter F."/>
            <person name="Albersmeier A."/>
            <person name="Kalinowski J."/>
            <person name="Ruckert C."/>
        </authorList>
    </citation>
    <scope>NUCLEOTIDE SEQUENCE</scope>
    <source>
        <strain evidence="2">JCM 4815</strain>
    </source>
</reference>
<reference evidence="2" key="2">
    <citation type="submission" date="2020-09" db="EMBL/GenBank/DDBJ databases">
        <authorList>
            <person name="Sun Q."/>
            <person name="Ohkuma M."/>
        </authorList>
    </citation>
    <scope>NUCLEOTIDE SEQUENCE</scope>
    <source>
        <strain evidence="2">JCM 4815</strain>
    </source>
</reference>
<dbReference type="RefSeq" id="WP_189862044.1">
    <property type="nucleotide sequence ID" value="NZ_BMVW01000009.1"/>
</dbReference>
<gene>
    <name evidence="2" type="ORF">GCM10010365_46180</name>
</gene>
<sequence>MKDLLYILGLFLVGMAFVAIRSAWRHDYDPIELLTGAAFFCGAIAAWRKAGRIMNSQKSSASRPKT</sequence>
<accession>A0A918UM75</accession>
<keyword evidence="3" id="KW-1185">Reference proteome</keyword>
<evidence type="ECO:0000256" key="1">
    <source>
        <dbReference type="SAM" id="Phobius"/>
    </source>
</evidence>
<feature type="transmembrane region" description="Helical" evidence="1">
    <location>
        <begin position="30"/>
        <end position="47"/>
    </location>
</feature>
<keyword evidence="1" id="KW-0472">Membrane</keyword>
<evidence type="ECO:0000313" key="2">
    <source>
        <dbReference type="EMBL" id="GGZ20634.1"/>
    </source>
</evidence>
<feature type="transmembrane region" description="Helical" evidence="1">
    <location>
        <begin position="5"/>
        <end position="24"/>
    </location>
</feature>
<name>A0A918UM75_9ACTN</name>
<proteinExistence type="predicted"/>
<keyword evidence="1" id="KW-0812">Transmembrane</keyword>
<dbReference type="Proteomes" id="UP000622166">
    <property type="component" value="Unassembled WGS sequence"/>
</dbReference>
<dbReference type="EMBL" id="BMVW01000009">
    <property type="protein sequence ID" value="GGZ20634.1"/>
    <property type="molecule type" value="Genomic_DNA"/>
</dbReference>
<dbReference type="AlphaFoldDB" id="A0A918UM75"/>